<dbReference type="CDD" id="cd03357">
    <property type="entry name" value="LbH_MAT_GAT"/>
    <property type="match status" value="1"/>
</dbReference>
<dbReference type="InterPro" id="IPR001451">
    <property type="entry name" value="Hexapep"/>
</dbReference>
<evidence type="ECO:0000313" key="5">
    <source>
        <dbReference type="Proteomes" id="UP000030643"/>
    </source>
</evidence>
<gene>
    <name evidence="4" type="ORF">WOSG25_051260</name>
</gene>
<dbReference type="STRING" id="1329250.WOSG25_051260"/>
<dbReference type="Gene3D" id="2.160.10.10">
    <property type="entry name" value="Hexapeptide repeat proteins"/>
    <property type="match status" value="1"/>
</dbReference>
<organism evidence="4 5">
    <name type="scientific">Weissella oryzae (strain DSM 25784 / JCM 18191 / LMG 30913 / SG25)</name>
    <dbReference type="NCBI Taxonomy" id="1329250"/>
    <lineage>
        <taxon>Bacteria</taxon>
        <taxon>Bacillati</taxon>
        <taxon>Bacillota</taxon>
        <taxon>Bacilli</taxon>
        <taxon>Lactobacillales</taxon>
        <taxon>Lactobacillaceae</taxon>
        <taxon>Weissella</taxon>
    </lineage>
</organism>
<dbReference type="SUPFAM" id="SSF51161">
    <property type="entry name" value="Trimeric LpxA-like enzymes"/>
    <property type="match status" value="1"/>
</dbReference>
<protein>
    <submittedName>
        <fullName evidence="4">Maltose O-acetyltransferase</fullName>
    </submittedName>
</protein>
<dbReference type="InterPro" id="IPR011004">
    <property type="entry name" value="Trimer_LpxA-like_sf"/>
</dbReference>
<dbReference type="GO" id="GO:0008374">
    <property type="term" value="F:O-acyltransferase activity"/>
    <property type="evidence" value="ECO:0007669"/>
    <property type="project" value="TreeGrafter"/>
</dbReference>
<evidence type="ECO:0000313" key="4">
    <source>
        <dbReference type="EMBL" id="GAK30853.1"/>
    </source>
</evidence>
<dbReference type="Proteomes" id="UP000030643">
    <property type="component" value="Unassembled WGS sequence"/>
</dbReference>
<dbReference type="AlphaFoldDB" id="A0A069CUG6"/>
<name>A0A069CUG6_WEIOS</name>
<dbReference type="InterPro" id="IPR018357">
    <property type="entry name" value="Hexapep_transf_CS"/>
</dbReference>
<dbReference type="PANTHER" id="PTHR23416">
    <property type="entry name" value="SIALIC ACID SYNTHASE-RELATED"/>
    <property type="match status" value="1"/>
</dbReference>
<comment type="similarity">
    <text evidence="1">Belongs to the transferase hexapeptide repeat family.</text>
</comment>
<evidence type="ECO:0000256" key="3">
    <source>
        <dbReference type="ARBA" id="ARBA00022737"/>
    </source>
</evidence>
<dbReference type="Pfam" id="PF00132">
    <property type="entry name" value="Hexapep"/>
    <property type="match status" value="1"/>
</dbReference>
<dbReference type="eggNOG" id="COG0110">
    <property type="taxonomic scope" value="Bacteria"/>
</dbReference>
<sequence>MAVRDRQQRNVKREKVQEINNGIYSGASLKAAESELFNLEVRQNVYIEPPFYIDYGSNVHFGEKFYANTGCIFIDTGDIFFGNNVTLGPRVQIYTATHPVNAKERIETGLVIAEQVTIGENVWIGGGVIINPGVTIGDNTVIGSGSVVTKSIPANVLAAGNPAVVKKHI</sequence>
<keyword evidence="3" id="KW-0677">Repeat</keyword>
<proteinExistence type="inferred from homology"/>
<dbReference type="EMBL" id="DF820488">
    <property type="protein sequence ID" value="GAK30853.1"/>
    <property type="molecule type" value="Genomic_DNA"/>
</dbReference>
<reference evidence="5" key="1">
    <citation type="journal article" date="2014" name="Genome Announc.">
        <title>Draft genome sequence of Weissella oryzae SG25T, isolated from fermented rice grains.</title>
        <authorList>
            <person name="Tanizawa Y."/>
            <person name="Fujisawa T."/>
            <person name="Mochizuki T."/>
            <person name="Kaminuma E."/>
            <person name="Suzuki Y."/>
            <person name="Nakamura Y."/>
            <person name="Tohno M."/>
        </authorList>
    </citation>
    <scope>NUCLEOTIDE SEQUENCE [LARGE SCALE GENOMIC DNA]</scope>
    <source>
        <strain evidence="5">DSM 25784 / JCM 18191 / LMG 30913 / SG25</strain>
    </source>
</reference>
<evidence type="ECO:0000256" key="2">
    <source>
        <dbReference type="ARBA" id="ARBA00022679"/>
    </source>
</evidence>
<dbReference type="PANTHER" id="PTHR23416:SF23">
    <property type="entry name" value="ACETYLTRANSFERASE C18B11.09C-RELATED"/>
    <property type="match status" value="1"/>
</dbReference>
<evidence type="ECO:0000256" key="1">
    <source>
        <dbReference type="ARBA" id="ARBA00007274"/>
    </source>
</evidence>
<dbReference type="PROSITE" id="PS00101">
    <property type="entry name" value="HEXAPEP_TRANSFERASES"/>
    <property type="match status" value="1"/>
</dbReference>
<dbReference type="InterPro" id="IPR051159">
    <property type="entry name" value="Hexapeptide_acetyltransf"/>
</dbReference>
<keyword evidence="2 4" id="KW-0808">Transferase</keyword>
<dbReference type="OrthoDB" id="9812571at2"/>
<keyword evidence="5" id="KW-1185">Reference proteome</keyword>
<accession>A0A069CUG6</accession>
<dbReference type="RefSeq" id="WP_027698917.1">
    <property type="nucleotide sequence ID" value="NZ_DF820488.1"/>
</dbReference>